<keyword evidence="2" id="KW-1185">Reference proteome</keyword>
<accession>A0A0D0D6L2</accession>
<sequence>MANPYELEIPNYTSIEYTEARAMFMADGKSNTKVALILANVWRFNNAHACQLWDRQQEDWEEARQAENAHLALLKEQEKAARDEEEELARRKECKKYKNKYAPILNTPLSDAPILTPCRYADTKIRSGDYCPLFYYTNKGHRNNLSFHDLDNGTLALIHSESGDVVLQATAEAKAKHCMPDKDLS</sequence>
<evidence type="ECO:0000313" key="1">
    <source>
        <dbReference type="EMBL" id="KIK79316.1"/>
    </source>
</evidence>
<dbReference type="AlphaFoldDB" id="A0A0D0D6L2"/>
<dbReference type="EMBL" id="KN826312">
    <property type="protein sequence ID" value="KIK79316.1"/>
    <property type="molecule type" value="Genomic_DNA"/>
</dbReference>
<dbReference type="HOGENOM" id="CLU_052398_0_2_1"/>
<proteinExistence type="predicted"/>
<name>A0A0D0D6L2_9AGAM</name>
<reference evidence="1 2" key="1">
    <citation type="submission" date="2014-04" db="EMBL/GenBank/DDBJ databases">
        <authorList>
            <consortium name="DOE Joint Genome Institute"/>
            <person name="Kuo A."/>
            <person name="Kohler A."/>
            <person name="Jargeat P."/>
            <person name="Nagy L.G."/>
            <person name="Floudas D."/>
            <person name="Copeland A."/>
            <person name="Barry K.W."/>
            <person name="Cichocki N."/>
            <person name="Veneault-Fourrey C."/>
            <person name="LaButti K."/>
            <person name="Lindquist E.A."/>
            <person name="Lipzen A."/>
            <person name="Lundell T."/>
            <person name="Morin E."/>
            <person name="Murat C."/>
            <person name="Sun H."/>
            <person name="Tunlid A."/>
            <person name="Henrissat B."/>
            <person name="Grigoriev I.V."/>
            <person name="Hibbett D.S."/>
            <person name="Martin F."/>
            <person name="Nordberg H.P."/>
            <person name="Cantor M.N."/>
            <person name="Hua S.X."/>
        </authorList>
    </citation>
    <scope>NUCLEOTIDE SEQUENCE [LARGE SCALE GENOMIC DNA]</scope>
    <source>
        <strain evidence="1 2">Ve08.2h10</strain>
    </source>
</reference>
<gene>
    <name evidence="1" type="ORF">PAXRUDRAFT_161583</name>
</gene>
<reference evidence="2" key="2">
    <citation type="submission" date="2015-01" db="EMBL/GenBank/DDBJ databases">
        <title>Evolutionary Origins and Diversification of the Mycorrhizal Mutualists.</title>
        <authorList>
            <consortium name="DOE Joint Genome Institute"/>
            <consortium name="Mycorrhizal Genomics Consortium"/>
            <person name="Kohler A."/>
            <person name="Kuo A."/>
            <person name="Nagy L.G."/>
            <person name="Floudas D."/>
            <person name="Copeland A."/>
            <person name="Barry K.W."/>
            <person name="Cichocki N."/>
            <person name="Veneault-Fourrey C."/>
            <person name="LaButti K."/>
            <person name="Lindquist E.A."/>
            <person name="Lipzen A."/>
            <person name="Lundell T."/>
            <person name="Morin E."/>
            <person name="Murat C."/>
            <person name="Riley R."/>
            <person name="Ohm R."/>
            <person name="Sun H."/>
            <person name="Tunlid A."/>
            <person name="Henrissat B."/>
            <person name="Grigoriev I.V."/>
            <person name="Hibbett D.S."/>
            <person name="Martin F."/>
        </authorList>
    </citation>
    <scope>NUCLEOTIDE SEQUENCE [LARGE SCALE GENOMIC DNA]</scope>
    <source>
        <strain evidence="2">Ve08.2h10</strain>
    </source>
</reference>
<evidence type="ECO:0000313" key="2">
    <source>
        <dbReference type="Proteomes" id="UP000054538"/>
    </source>
</evidence>
<dbReference type="OrthoDB" id="2688210at2759"/>
<organism evidence="1 2">
    <name type="scientific">Paxillus rubicundulus Ve08.2h10</name>
    <dbReference type="NCBI Taxonomy" id="930991"/>
    <lineage>
        <taxon>Eukaryota</taxon>
        <taxon>Fungi</taxon>
        <taxon>Dikarya</taxon>
        <taxon>Basidiomycota</taxon>
        <taxon>Agaricomycotina</taxon>
        <taxon>Agaricomycetes</taxon>
        <taxon>Agaricomycetidae</taxon>
        <taxon>Boletales</taxon>
        <taxon>Paxilineae</taxon>
        <taxon>Paxillaceae</taxon>
        <taxon>Paxillus</taxon>
    </lineage>
</organism>
<dbReference type="Proteomes" id="UP000054538">
    <property type="component" value="Unassembled WGS sequence"/>
</dbReference>
<dbReference type="InParanoid" id="A0A0D0D6L2"/>
<protein>
    <submittedName>
        <fullName evidence="1">Uncharacterized protein</fullName>
    </submittedName>
</protein>